<dbReference type="InterPro" id="IPR032675">
    <property type="entry name" value="LRR_dom_sf"/>
</dbReference>
<comment type="caution">
    <text evidence="1">The sequence shown here is derived from an EMBL/GenBank/DDBJ whole genome shotgun (WGS) entry which is preliminary data.</text>
</comment>
<sequence>MTELNIDIFYLVFKELQNDEETLYSCLSVNKTLCEIIIPILWKDPWKFLKEGKEKLLLNVIISHLSNKQKDDLKDQGIDFLTNSSYQKPLFNYIGFCRYLNFDSINKIVNAIHEKSKISIIKSKVIDLFINENTKFTHLYIPQRFDFQILLSQRCFSNIEFLSCSAKINDIVLTGLTKICKSIKELELVITQSSNNYGIVRLIEASINIDFLTINSDYDESFCKILENSLIKHADTIQHFKITEPLATNVLSSFINLKILELSGKYYTETWDCLKNLSLPFLQVLKARRIPINVLASLIENTNGNLIEIKIDYVSHDEINNKRIIQAIYQNCPYLEYLKLSLRNRNIIEFEKLLVNCKYLNEFLIDRLTSEFDWDNLFKVLTKSSPNRLFKFKFYSFILPSLDSLKLFFDNWEGKHPMLLQFSRMKKLEEYSDLIEEYKEKGIVKEWI</sequence>
<evidence type="ECO:0008006" key="3">
    <source>
        <dbReference type="Google" id="ProtNLM"/>
    </source>
</evidence>
<name>A0A397TA26_9GLOM</name>
<dbReference type="OrthoDB" id="2337568at2759"/>
<accession>A0A397TA26</accession>
<protein>
    <recommendedName>
        <fullName evidence="3">F-box domain-containing protein</fullName>
    </recommendedName>
</protein>
<dbReference type="AlphaFoldDB" id="A0A397TA26"/>
<dbReference type="Proteomes" id="UP000265703">
    <property type="component" value="Unassembled WGS sequence"/>
</dbReference>
<dbReference type="Gene3D" id="3.80.10.10">
    <property type="entry name" value="Ribonuclease Inhibitor"/>
    <property type="match status" value="1"/>
</dbReference>
<evidence type="ECO:0000313" key="2">
    <source>
        <dbReference type="Proteomes" id="UP000265703"/>
    </source>
</evidence>
<gene>
    <name evidence="1" type="ORF">C1645_817206</name>
</gene>
<organism evidence="1 2">
    <name type="scientific">Glomus cerebriforme</name>
    <dbReference type="NCBI Taxonomy" id="658196"/>
    <lineage>
        <taxon>Eukaryota</taxon>
        <taxon>Fungi</taxon>
        <taxon>Fungi incertae sedis</taxon>
        <taxon>Mucoromycota</taxon>
        <taxon>Glomeromycotina</taxon>
        <taxon>Glomeromycetes</taxon>
        <taxon>Glomerales</taxon>
        <taxon>Glomeraceae</taxon>
        <taxon>Glomus</taxon>
    </lineage>
</organism>
<evidence type="ECO:0000313" key="1">
    <source>
        <dbReference type="EMBL" id="RIA95088.1"/>
    </source>
</evidence>
<reference evidence="1 2" key="1">
    <citation type="submission" date="2018-06" db="EMBL/GenBank/DDBJ databases">
        <title>Comparative genomics reveals the genomic features of Rhizophagus irregularis, R. cerebriforme, R. diaphanum and Gigaspora rosea, and their symbiotic lifestyle signature.</title>
        <authorList>
            <person name="Morin E."/>
            <person name="San Clemente H."/>
            <person name="Chen E.C.H."/>
            <person name="De La Providencia I."/>
            <person name="Hainaut M."/>
            <person name="Kuo A."/>
            <person name="Kohler A."/>
            <person name="Murat C."/>
            <person name="Tang N."/>
            <person name="Roy S."/>
            <person name="Loubradou J."/>
            <person name="Henrissat B."/>
            <person name="Grigoriev I.V."/>
            <person name="Corradi N."/>
            <person name="Roux C."/>
            <person name="Martin F.M."/>
        </authorList>
    </citation>
    <scope>NUCLEOTIDE SEQUENCE [LARGE SCALE GENOMIC DNA]</scope>
    <source>
        <strain evidence="1 2">DAOM 227022</strain>
    </source>
</reference>
<keyword evidence="2" id="KW-1185">Reference proteome</keyword>
<dbReference type="EMBL" id="QKYT01000068">
    <property type="protein sequence ID" value="RIA95088.1"/>
    <property type="molecule type" value="Genomic_DNA"/>
</dbReference>
<proteinExistence type="predicted"/>